<keyword evidence="2" id="KW-0540">Nuclease</keyword>
<dbReference type="SUPFAM" id="SSF52980">
    <property type="entry name" value="Restriction endonuclease-like"/>
    <property type="match status" value="1"/>
</dbReference>
<reference evidence="2" key="1">
    <citation type="submission" date="2020-11" db="EMBL/GenBank/DDBJ databases">
        <authorList>
            <person name="Konstantinou D."/>
            <person name="Gkelis S."/>
            <person name="Popin R."/>
            <person name="Fewer D."/>
            <person name="Sivonen K."/>
        </authorList>
    </citation>
    <scope>NUCLEOTIDE SEQUENCE</scope>
    <source>
        <strain evidence="2">TAU-MAC 1115</strain>
    </source>
</reference>
<dbReference type="RefSeq" id="WP_215610882.1">
    <property type="nucleotide sequence ID" value="NZ_JADOES010000060.1"/>
</dbReference>
<keyword evidence="2" id="KW-0255">Endonuclease</keyword>
<dbReference type="PANTHER" id="PTHR34107">
    <property type="entry name" value="SLL0198 PROTEIN-RELATED"/>
    <property type="match status" value="1"/>
</dbReference>
<dbReference type="Proteomes" id="UP000717364">
    <property type="component" value="Unassembled WGS sequence"/>
</dbReference>
<dbReference type="InterPro" id="IPR012296">
    <property type="entry name" value="Nuclease_put_TT1808"/>
</dbReference>
<dbReference type="GO" id="GO:0004519">
    <property type="term" value="F:endonuclease activity"/>
    <property type="evidence" value="ECO:0007669"/>
    <property type="project" value="UniProtKB-KW"/>
</dbReference>
<evidence type="ECO:0000313" key="3">
    <source>
        <dbReference type="Proteomes" id="UP000717364"/>
    </source>
</evidence>
<feature type="domain" description="Putative restriction endonuclease" evidence="1">
    <location>
        <begin position="18"/>
        <end position="204"/>
    </location>
</feature>
<evidence type="ECO:0000313" key="2">
    <source>
        <dbReference type="EMBL" id="MBT9317819.1"/>
    </source>
</evidence>
<organism evidence="2 3">
    <name type="scientific">Leptothoe spongobia TAU-MAC 1115</name>
    <dbReference type="NCBI Taxonomy" id="1967444"/>
    <lineage>
        <taxon>Bacteria</taxon>
        <taxon>Bacillati</taxon>
        <taxon>Cyanobacteriota</taxon>
        <taxon>Cyanophyceae</taxon>
        <taxon>Nodosilineales</taxon>
        <taxon>Cymatolegaceae</taxon>
        <taxon>Leptothoe</taxon>
        <taxon>Leptothoe spongobia</taxon>
    </lineage>
</organism>
<accession>A0A947DL33</accession>
<protein>
    <submittedName>
        <fullName evidence="2">Uma2 family endonuclease</fullName>
    </submittedName>
</protein>
<keyword evidence="2" id="KW-0378">Hydrolase</keyword>
<dbReference type="InterPro" id="IPR011335">
    <property type="entry name" value="Restrct_endonuc-II-like"/>
</dbReference>
<comment type="caution">
    <text evidence="2">The sequence shown here is derived from an EMBL/GenBank/DDBJ whole genome shotgun (WGS) entry which is preliminary data.</text>
</comment>
<proteinExistence type="predicted"/>
<keyword evidence="3" id="KW-1185">Reference proteome</keyword>
<name>A0A947DL33_9CYAN</name>
<dbReference type="InterPro" id="IPR008538">
    <property type="entry name" value="Uma2"/>
</dbReference>
<sequence>MTQAVDLIPSQSSPLSLQDFLVWDSGDDRLYELIEGEPMPMSDPTANHEDVADNLYDLLRLHCLEKNLPFVPKRSKLISIGSRNGRDTARRGDIVVFAKAEWERMKGLSSSAMAYIAPTLVIEVVSTNWRDDYLTKLAEYESIGVEEYWIVDYGALGGMRYIGHPKQSTLSIYTMDPETGEFGMPQQFRGDNNIRSTVVPELAVTAKALWKED</sequence>
<dbReference type="CDD" id="cd06260">
    <property type="entry name" value="DUF820-like"/>
    <property type="match status" value="1"/>
</dbReference>
<evidence type="ECO:0000259" key="1">
    <source>
        <dbReference type="Pfam" id="PF05685"/>
    </source>
</evidence>
<dbReference type="EMBL" id="JADOES010000060">
    <property type="protein sequence ID" value="MBT9317819.1"/>
    <property type="molecule type" value="Genomic_DNA"/>
</dbReference>
<gene>
    <name evidence="2" type="ORF">IXB50_20580</name>
</gene>
<dbReference type="Pfam" id="PF05685">
    <property type="entry name" value="Uma2"/>
    <property type="match status" value="1"/>
</dbReference>
<reference evidence="2" key="2">
    <citation type="journal article" date="2021" name="Mar. Drugs">
        <title>Genome Reduction and Secondary Metabolism of the Marine Sponge-Associated Cyanobacterium Leptothoe.</title>
        <authorList>
            <person name="Konstantinou D."/>
            <person name="Popin R.V."/>
            <person name="Fewer D.P."/>
            <person name="Sivonen K."/>
            <person name="Gkelis S."/>
        </authorList>
    </citation>
    <scope>NUCLEOTIDE SEQUENCE</scope>
    <source>
        <strain evidence="2">TAU-MAC 1115</strain>
    </source>
</reference>
<dbReference type="Gene3D" id="3.90.1570.10">
    <property type="entry name" value="tt1808, chain A"/>
    <property type="match status" value="1"/>
</dbReference>
<dbReference type="AlphaFoldDB" id="A0A947DL33"/>
<dbReference type="PANTHER" id="PTHR34107:SF2">
    <property type="entry name" value="SLL0888 PROTEIN"/>
    <property type="match status" value="1"/>
</dbReference>